<protein>
    <submittedName>
        <fullName evidence="2">Uncharacterized protein</fullName>
    </submittedName>
</protein>
<dbReference type="InterPro" id="IPR014718">
    <property type="entry name" value="GH-type_carb-bd"/>
</dbReference>
<accession>A0A0A0LPC7</accession>
<proteinExistence type="predicted"/>
<evidence type="ECO:0000313" key="3">
    <source>
        <dbReference type="Proteomes" id="UP000029981"/>
    </source>
</evidence>
<dbReference type="GO" id="GO:0005975">
    <property type="term" value="P:carbohydrate metabolic process"/>
    <property type="evidence" value="ECO:0007669"/>
    <property type="project" value="InterPro"/>
</dbReference>
<dbReference type="SUPFAM" id="SSF74650">
    <property type="entry name" value="Galactose mutarotase-like"/>
    <property type="match status" value="1"/>
</dbReference>
<reference evidence="2 3" key="1">
    <citation type="journal article" date="2009" name="Nat. Genet.">
        <title>The genome of the cucumber, Cucumis sativus L.</title>
        <authorList>
            <person name="Huang S."/>
            <person name="Li R."/>
            <person name="Zhang Z."/>
            <person name="Li L."/>
            <person name="Gu X."/>
            <person name="Fan W."/>
            <person name="Lucas W.J."/>
            <person name="Wang X."/>
            <person name="Xie B."/>
            <person name="Ni P."/>
            <person name="Ren Y."/>
            <person name="Zhu H."/>
            <person name="Li J."/>
            <person name="Lin K."/>
            <person name="Jin W."/>
            <person name="Fei Z."/>
            <person name="Li G."/>
            <person name="Staub J."/>
            <person name="Kilian A."/>
            <person name="van der Vossen E.A."/>
            <person name="Wu Y."/>
            <person name="Guo J."/>
            <person name="He J."/>
            <person name="Jia Z."/>
            <person name="Ren Y."/>
            <person name="Tian G."/>
            <person name="Lu Y."/>
            <person name="Ruan J."/>
            <person name="Qian W."/>
            <person name="Wang M."/>
            <person name="Huang Q."/>
            <person name="Li B."/>
            <person name="Xuan Z."/>
            <person name="Cao J."/>
            <person name="Asan"/>
            <person name="Wu Z."/>
            <person name="Zhang J."/>
            <person name="Cai Q."/>
            <person name="Bai Y."/>
            <person name="Zhao B."/>
            <person name="Han Y."/>
            <person name="Li Y."/>
            <person name="Li X."/>
            <person name="Wang S."/>
            <person name="Shi Q."/>
            <person name="Liu S."/>
            <person name="Cho W.K."/>
            <person name="Kim J.Y."/>
            <person name="Xu Y."/>
            <person name="Heller-Uszynska K."/>
            <person name="Miao H."/>
            <person name="Cheng Z."/>
            <person name="Zhang S."/>
            <person name="Wu J."/>
            <person name="Yang Y."/>
            <person name="Kang H."/>
            <person name="Li M."/>
            <person name="Liang H."/>
            <person name="Ren X."/>
            <person name="Shi Z."/>
            <person name="Wen M."/>
            <person name="Jian M."/>
            <person name="Yang H."/>
            <person name="Zhang G."/>
            <person name="Yang Z."/>
            <person name="Chen R."/>
            <person name="Liu S."/>
            <person name="Li J."/>
            <person name="Ma L."/>
            <person name="Liu H."/>
            <person name="Zhou Y."/>
            <person name="Zhao J."/>
            <person name="Fang X."/>
            <person name="Li G."/>
            <person name="Fang L."/>
            <person name="Li Y."/>
            <person name="Liu D."/>
            <person name="Zheng H."/>
            <person name="Zhang Y."/>
            <person name="Qin N."/>
            <person name="Li Z."/>
            <person name="Yang G."/>
            <person name="Yang S."/>
            <person name="Bolund L."/>
            <person name="Kristiansen K."/>
            <person name="Zheng H."/>
            <person name="Li S."/>
            <person name="Zhang X."/>
            <person name="Yang H."/>
            <person name="Wang J."/>
            <person name="Sun R."/>
            <person name="Zhang B."/>
            <person name="Jiang S."/>
            <person name="Wang J."/>
            <person name="Du Y."/>
            <person name="Li S."/>
        </authorList>
    </citation>
    <scope>NUCLEOTIDE SEQUENCE [LARGE SCALE GENOMIC DNA]</scope>
    <source>
        <strain evidence="3">cv. 9930</strain>
    </source>
</reference>
<reference evidence="2 3" key="4">
    <citation type="journal article" date="2011" name="BMC Genomics">
        <title>RNA-Seq improves annotation of protein-coding genes in the cucumber genome.</title>
        <authorList>
            <person name="Li Z."/>
            <person name="Zhang Z."/>
            <person name="Yan P."/>
            <person name="Huang S."/>
            <person name="Fei Z."/>
            <person name="Lin K."/>
        </authorList>
    </citation>
    <scope>NUCLEOTIDE SEQUENCE [LARGE SCALE GENOMIC DNA]</scope>
    <source>
        <strain evidence="3">cv. 9930</strain>
    </source>
</reference>
<dbReference type="Gramene" id="KGN63658">
    <property type="protein sequence ID" value="KGN63658"/>
    <property type="gene ID" value="Csa_1G009620"/>
</dbReference>
<dbReference type="Gene3D" id="2.70.98.10">
    <property type="match status" value="1"/>
</dbReference>
<evidence type="ECO:0000256" key="1">
    <source>
        <dbReference type="SAM" id="SignalP"/>
    </source>
</evidence>
<dbReference type="EMBL" id="CM002922">
    <property type="protein sequence ID" value="KGN63658.1"/>
    <property type="molecule type" value="Genomic_DNA"/>
</dbReference>
<reference evidence="2 3" key="2">
    <citation type="journal article" date="2009" name="PLoS ONE">
        <title>An integrated genetic and cytogenetic map of the cucumber genome.</title>
        <authorList>
            <person name="Ren Y."/>
            <person name="Zhang Z."/>
            <person name="Liu J."/>
            <person name="Staub J.E."/>
            <person name="Han Y."/>
            <person name="Cheng Z."/>
            <person name="Li X."/>
            <person name="Lu J."/>
            <person name="Miao H."/>
            <person name="Kang H."/>
            <person name="Xie B."/>
            <person name="Gu X."/>
            <person name="Wang X."/>
            <person name="Du Y."/>
            <person name="Jin W."/>
            <person name="Huang S."/>
        </authorList>
    </citation>
    <scope>NUCLEOTIDE SEQUENCE [LARGE SCALE GENOMIC DNA]</scope>
    <source>
        <strain evidence="3">cv. 9930</strain>
    </source>
</reference>
<dbReference type="GO" id="GO:0030246">
    <property type="term" value="F:carbohydrate binding"/>
    <property type="evidence" value="ECO:0007669"/>
    <property type="project" value="InterPro"/>
</dbReference>
<name>A0A0A0LPC7_CUCSA</name>
<gene>
    <name evidence="2" type="ORF">Csa_1G009620</name>
</gene>
<dbReference type="InterPro" id="IPR011013">
    <property type="entry name" value="Gal_mutarotase_sf_dom"/>
</dbReference>
<keyword evidence="1" id="KW-0732">Signal</keyword>
<dbReference type="STRING" id="3659.A0A0A0LPC7"/>
<dbReference type="GO" id="GO:0003824">
    <property type="term" value="F:catalytic activity"/>
    <property type="evidence" value="ECO:0007669"/>
    <property type="project" value="InterPro"/>
</dbReference>
<organism evidence="2 3">
    <name type="scientific">Cucumis sativus</name>
    <name type="common">Cucumber</name>
    <dbReference type="NCBI Taxonomy" id="3659"/>
    <lineage>
        <taxon>Eukaryota</taxon>
        <taxon>Viridiplantae</taxon>
        <taxon>Streptophyta</taxon>
        <taxon>Embryophyta</taxon>
        <taxon>Tracheophyta</taxon>
        <taxon>Spermatophyta</taxon>
        <taxon>Magnoliopsida</taxon>
        <taxon>eudicotyledons</taxon>
        <taxon>Gunneridae</taxon>
        <taxon>Pentapetalae</taxon>
        <taxon>rosids</taxon>
        <taxon>fabids</taxon>
        <taxon>Cucurbitales</taxon>
        <taxon>Cucurbitaceae</taxon>
        <taxon>Benincaseae</taxon>
        <taxon>Cucumis</taxon>
    </lineage>
</organism>
<keyword evidence="3" id="KW-1185">Reference proteome</keyword>
<dbReference type="AlphaFoldDB" id="A0A0A0LPC7"/>
<dbReference type="Proteomes" id="UP000029981">
    <property type="component" value="Chromosome 1"/>
</dbReference>
<feature type="chain" id="PRO_5001966209" evidence="1">
    <location>
        <begin position="22"/>
        <end position="149"/>
    </location>
</feature>
<evidence type="ECO:0000313" key="2">
    <source>
        <dbReference type="EMBL" id="KGN63658.1"/>
    </source>
</evidence>
<sequence length="149" mass="16260">MAKILPLIFLLVVATIGFSNGHEVGIYELKRGDFSIQLTNYGATILSLILSDKNGKLDDVILSFPSVDDFRQIELEELNLVSMVFSTNSRSSCLSQSGSTLKINPIVSLSSCLSQSGSTLNINPIVSRLCLDLSYGYHYCAMNSCIIID</sequence>
<feature type="signal peptide" evidence="1">
    <location>
        <begin position="1"/>
        <end position="21"/>
    </location>
</feature>
<reference evidence="2 3" key="3">
    <citation type="journal article" date="2010" name="BMC Genomics">
        <title>Transcriptome sequencing and comparative analysis of cucumber flowers with different sex types.</title>
        <authorList>
            <person name="Guo S."/>
            <person name="Zheng Y."/>
            <person name="Joung J.G."/>
            <person name="Liu S."/>
            <person name="Zhang Z."/>
            <person name="Crasta O.R."/>
            <person name="Sobral B.W."/>
            <person name="Xu Y."/>
            <person name="Huang S."/>
            <person name="Fei Z."/>
        </authorList>
    </citation>
    <scope>NUCLEOTIDE SEQUENCE [LARGE SCALE GENOMIC DNA]</scope>
    <source>
        <strain evidence="3">cv. 9930</strain>
    </source>
</reference>